<accession>A0A1G7LF69</accession>
<dbReference type="Proteomes" id="UP000198614">
    <property type="component" value="Unassembled WGS sequence"/>
</dbReference>
<organism evidence="3 4">
    <name type="scientific">Streptomyces griseoaurantiacus</name>
    <dbReference type="NCBI Taxonomy" id="68213"/>
    <lineage>
        <taxon>Bacteria</taxon>
        <taxon>Bacillati</taxon>
        <taxon>Actinomycetota</taxon>
        <taxon>Actinomycetes</taxon>
        <taxon>Kitasatosporales</taxon>
        <taxon>Streptomycetaceae</taxon>
        <taxon>Streptomyces</taxon>
        <taxon>Streptomyces aurantiacus group</taxon>
    </lineage>
</organism>
<reference evidence="3 4" key="1">
    <citation type="submission" date="2016-10" db="EMBL/GenBank/DDBJ databases">
        <authorList>
            <person name="de Groot N.N."/>
        </authorList>
    </citation>
    <scope>NUCLEOTIDE SEQUENCE [LARGE SCALE GENOMIC DNA]</scope>
    <source>
        <strain evidence="3 4">CGMCC 4.1859</strain>
    </source>
</reference>
<evidence type="ECO:0000256" key="1">
    <source>
        <dbReference type="SAM" id="MobiDB-lite"/>
    </source>
</evidence>
<protein>
    <recommendedName>
        <fullName evidence="2">DUF4232 domain-containing protein</fullName>
    </recommendedName>
</protein>
<gene>
    <name evidence="3" type="ORF">SAMN05216260_108204</name>
</gene>
<dbReference type="Pfam" id="PF14016">
    <property type="entry name" value="DUF4232"/>
    <property type="match status" value="1"/>
</dbReference>
<feature type="compositionally biased region" description="Polar residues" evidence="1">
    <location>
        <begin position="105"/>
        <end position="117"/>
    </location>
</feature>
<evidence type="ECO:0000313" key="3">
    <source>
        <dbReference type="EMBL" id="SDF48016.1"/>
    </source>
</evidence>
<sequence>MTVLPPTPVVSPSSPTSPVSPARRPRRSSALRRAAAVLAVTGALGLVAACGSDDGSASSPQTLSGTAGPASGDSGTAPGDESTTASPGGGDGSAGATTPGRTDGTKGTSNGDSSSAGSARCHTSELSAALGPNHPGAGQENFAVVLTNTAHRTCTLRGYPGAAFTDASGKQLGPDPVRTTGDTAKTIRLTPGHSAWAGLSFSNPEVSEARAATPASLLVTPPDERDHLSVRWTGGKVPVSGNASSVRLTALRPGTGD</sequence>
<dbReference type="EMBL" id="FNAX01000008">
    <property type="protein sequence ID" value="SDF48016.1"/>
    <property type="molecule type" value="Genomic_DNA"/>
</dbReference>
<dbReference type="AlphaFoldDB" id="A0A1G7LF69"/>
<dbReference type="InterPro" id="IPR036737">
    <property type="entry name" value="OmpA-like_sf"/>
</dbReference>
<feature type="domain" description="DUF4232" evidence="2">
    <location>
        <begin position="121"/>
        <end position="244"/>
    </location>
</feature>
<dbReference type="SUPFAM" id="SSF103088">
    <property type="entry name" value="OmpA-like"/>
    <property type="match status" value="1"/>
</dbReference>
<name>A0A1G7LF69_9ACTN</name>
<feature type="region of interest" description="Disordered" evidence="1">
    <location>
        <begin position="49"/>
        <end position="134"/>
    </location>
</feature>
<feature type="compositionally biased region" description="Low complexity" evidence="1">
    <location>
        <begin position="10"/>
        <end position="22"/>
    </location>
</feature>
<feature type="region of interest" description="Disordered" evidence="1">
    <location>
        <begin position="1"/>
        <end position="31"/>
    </location>
</feature>
<feature type="compositionally biased region" description="Low complexity" evidence="1">
    <location>
        <begin position="49"/>
        <end position="59"/>
    </location>
</feature>
<dbReference type="InterPro" id="IPR025326">
    <property type="entry name" value="DUF4232"/>
</dbReference>
<evidence type="ECO:0000313" key="4">
    <source>
        <dbReference type="Proteomes" id="UP000198614"/>
    </source>
</evidence>
<evidence type="ECO:0000259" key="2">
    <source>
        <dbReference type="Pfam" id="PF14016"/>
    </source>
</evidence>
<proteinExistence type="predicted"/>
<dbReference type="OrthoDB" id="485007at2"/>